<dbReference type="Gene3D" id="3.30.230.10">
    <property type="match status" value="1"/>
</dbReference>
<gene>
    <name evidence="6" type="ORF">ACFORJ_06740</name>
</gene>
<evidence type="ECO:0000256" key="1">
    <source>
        <dbReference type="ARBA" id="ARBA00022741"/>
    </source>
</evidence>
<sequence length="389" mass="40362">MPVPAAVERVRESAGPDATIAHAPGSVELLGETCAATGGMLLATALPASVAVALEPNDSGELTVISAKTGEETSLPMPDSVPEAYPAEVTAVAAAIVALQHTMHLIPRTDSGITVRWASNIPGGRGLGEIAALQSAVALAANARWGDRDDVPTRARLAAALHEASAAHYGAHWPLHPYTAALRSRPDSVLTCNHSDEAVTQTPRPDNLALMVAYSPDITGASPQVERHEFFAEACSAFGVPTLHGLPEAQPRVLEWVRARREVNPDDDAPTVGRATQWLDDASGCSDRARAVSAHLRHGDAAAAMAGVAHDVSVRDTAPSCDSPLGRLVEALDGFDAVARCCPARGAAVVVWAHADDADDVEAALRRGGSVMRIEGTDAGDAVDSPFQG</sequence>
<dbReference type="InterPro" id="IPR020568">
    <property type="entry name" value="Ribosomal_Su5_D2-typ_SF"/>
</dbReference>
<keyword evidence="2" id="KW-0418">Kinase</keyword>
<reference evidence="7" key="1">
    <citation type="journal article" date="2019" name="Int. J. Syst. Evol. Microbiol.">
        <title>The Global Catalogue of Microorganisms (GCM) 10K type strain sequencing project: providing services to taxonomists for standard genome sequencing and annotation.</title>
        <authorList>
            <consortium name="The Broad Institute Genomics Platform"/>
            <consortium name="The Broad Institute Genome Sequencing Center for Infectious Disease"/>
            <person name="Wu L."/>
            <person name="Ma J."/>
        </authorList>
    </citation>
    <scope>NUCLEOTIDE SEQUENCE [LARGE SCALE GENOMIC DNA]</scope>
    <source>
        <strain evidence="7">CCUG 53252</strain>
    </source>
</reference>
<protein>
    <submittedName>
        <fullName evidence="6">Galactokinase family protein</fullName>
    </submittedName>
</protein>
<keyword evidence="1" id="KW-0547">Nucleotide-binding</keyword>
<dbReference type="InterPro" id="IPR019539">
    <property type="entry name" value="GalKase_N"/>
</dbReference>
<dbReference type="Pfam" id="PF00288">
    <property type="entry name" value="GHMP_kinases_N"/>
    <property type="match status" value="1"/>
</dbReference>
<feature type="domain" description="GHMP kinase N-terminal" evidence="4">
    <location>
        <begin position="96"/>
        <end position="163"/>
    </location>
</feature>
<dbReference type="RefSeq" id="WP_048742148.1">
    <property type="nucleotide sequence ID" value="NZ_CP047211.1"/>
</dbReference>
<keyword evidence="7" id="KW-1185">Reference proteome</keyword>
<dbReference type="InterPro" id="IPR014721">
    <property type="entry name" value="Ribsml_uS5_D2-typ_fold_subgr"/>
</dbReference>
<proteinExistence type="predicted"/>
<comment type="caution">
    <text evidence="6">The sequence shown here is derived from an EMBL/GenBank/DDBJ whole genome shotgun (WGS) entry which is preliminary data.</text>
</comment>
<evidence type="ECO:0000259" key="4">
    <source>
        <dbReference type="Pfam" id="PF00288"/>
    </source>
</evidence>
<evidence type="ECO:0000259" key="5">
    <source>
        <dbReference type="Pfam" id="PF10509"/>
    </source>
</evidence>
<dbReference type="PRINTS" id="PR00959">
    <property type="entry name" value="MEVGALKINASE"/>
</dbReference>
<dbReference type="InterPro" id="IPR006204">
    <property type="entry name" value="GHMP_kinase_N_dom"/>
</dbReference>
<evidence type="ECO:0000256" key="3">
    <source>
        <dbReference type="ARBA" id="ARBA00022840"/>
    </source>
</evidence>
<dbReference type="Pfam" id="PF10509">
    <property type="entry name" value="GalKase_gal_bdg"/>
    <property type="match status" value="1"/>
</dbReference>
<name>A0ABV7ZRH1_9CORY</name>
<evidence type="ECO:0000256" key="2">
    <source>
        <dbReference type="ARBA" id="ARBA00022777"/>
    </source>
</evidence>
<keyword evidence="2" id="KW-0808">Transferase</keyword>
<organism evidence="6 7">
    <name type="scientific">Corynebacterium hansenii</name>
    <dbReference type="NCBI Taxonomy" id="394964"/>
    <lineage>
        <taxon>Bacteria</taxon>
        <taxon>Bacillati</taxon>
        <taxon>Actinomycetota</taxon>
        <taxon>Actinomycetes</taxon>
        <taxon>Mycobacteriales</taxon>
        <taxon>Corynebacteriaceae</taxon>
        <taxon>Corynebacterium</taxon>
    </lineage>
</organism>
<feature type="domain" description="Galactokinase N-terminal" evidence="5">
    <location>
        <begin position="17"/>
        <end position="55"/>
    </location>
</feature>
<accession>A0ABV7ZRH1</accession>
<dbReference type="SUPFAM" id="SSF54211">
    <property type="entry name" value="Ribosomal protein S5 domain 2-like"/>
    <property type="match status" value="1"/>
</dbReference>
<keyword evidence="3" id="KW-0067">ATP-binding</keyword>
<dbReference type="EMBL" id="JBHRZN010000002">
    <property type="protein sequence ID" value="MFC3849862.1"/>
    <property type="molecule type" value="Genomic_DNA"/>
</dbReference>
<dbReference type="Proteomes" id="UP001595751">
    <property type="component" value="Unassembled WGS sequence"/>
</dbReference>
<evidence type="ECO:0000313" key="7">
    <source>
        <dbReference type="Proteomes" id="UP001595751"/>
    </source>
</evidence>
<evidence type="ECO:0000313" key="6">
    <source>
        <dbReference type="EMBL" id="MFC3849862.1"/>
    </source>
</evidence>